<dbReference type="AlphaFoldDB" id="D0N599"/>
<name>D0N599_PHYIT</name>
<dbReference type="InterPro" id="IPR023196">
    <property type="entry name" value="Phosducin_N_dom_sf"/>
</dbReference>
<feature type="compositionally biased region" description="Basic and acidic residues" evidence="2">
    <location>
        <begin position="10"/>
        <end position="25"/>
    </location>
</feature>
<evidence type="ECO:0000259" key="3">
    <source>
        <dbReference type="Pfam" id="PF02114"/>
    </source>
</evidence>
<dbReference type="InterPro" id="IPR024253">
    <property type="entry name" value="Phosducin_thioredoxin-like_dom"/>
</dbReference>
<gene>
    <name evidence="4" type="ORF">PITG_06618</name>
</gene>
<keyword evidence="5" id="KW-1185">Reference proteome</keyword>
<dbReference type="EMBL" id="DS028125">
    <property type="protein sequence ID" value="EEY70057.1"/>
    <property type="molecule type" value="Genomic_DNA"/>
</dbReference>
<dbReference type="OMA" id="PKYGYLC"/>
<dbReference type="eggNOG" id="KOG3171">
    <property type="taxonomic scope" value="Eukaryota"/>
</dbReference>
<dbReference type="Gene3D" id="1.10.168.10">
    <property type="entry name" value="Phosducin, domain 2"/>
    <property type="match status" value="1"/>
</dbReference>
<accession>D0N599</accession>
<evidence type="ECO:0000313" key="5">
    <source>
        <dbReference type="Proteomes" id="UP000006643"/>
    </source>
</evidence>
<dbReference type="VEuPathDB" id="FungiDB:PITG_06618"/>
<proteinExistence type="inferred from homology"/>
<protein>
    <recommendedName>
        <fullName evidence="3">Phosducin domain-containing protein</fullName>
    </recommendedName>
</protein>
<evidence type="ECO:0000256" key="2">
    <source>
        <dbReference type="SAM" id="MobiDB-lite"/>
    </source>
</evidence>
<dbReference type="Gene3D" id="3.40.30.10">
    <property type="entry name" value="Glutaredoxin"/>
    <property type="match status" value="1"/>
</dbReference>
<dbReference type="InterPro" id="IPR051499">
    <property type="entry name" value="Phosducin-like_reg"/>
</dbReference>
<feature type="compositionally biased region" description="Acidic residues" evidence="2">
    <location>
        <begin position="26"/>
        <end position="36"/>
    </location>
</feature>
<dbReference type="Pfam" id="PF02114">
    <property type="entry name" value="Phosducin"/>
    <property type="match status" value="1"/>
</dbReference>
<evidence type="ECO:0000313" key="4">
    <source>
        <dbReference type="EMBL" id="EEY70057.1"/>
    </source>
</evidence>
<organism evidence="4 5">
    <name type="scientific">Phytophthora infestans (strain T30-4)</name>
    <name type="common">Potato late blight agent</name>
    <dbReference type="NCBI Taxonomy" id="403677"/>
    <lineage>
        <taxon>Eukaryota</taxon>
        <taxon>Sar</taxon>
        <taxon>Stramenopiles</taxon>
        <taxon>Oomycota</taxon>
        <taxon>Peronosporomycetes</taxon>
        <taxon>Peronosporales</taxon>
        <taxon>Peronosporaceae</taxon>
        <taxon>Phytophthora</taxon>
    </lineage>
</organism>
<dbReference type="HOGENOM" id="CLU_1002801_0_0_1"/>
<dbReference type="PANTHER" id="PTHR46052:SF1">
    <property type="entry name" value="PHOSDUCIN-LIKE PROTEIN"/>
    <property type="match status" value="1"/>
</dbReference>
<dbReference type="OrthoDB" id="70588at2759"/>
<dbReference type="Proteomes" id="UP000006643">
    <property type="component" value="Unassembled WGS sequence"/>
</dbReference>
<dbReference type="RefSeq" id="XP_002998704.1">
    <property type="nucleotide sequence ID" value="XM_002998658.1"/>
</dbReference>
<feature type="region of interest" description="Disordered" evidence="2">
    <location>
        <begin position="1"/>
        <end position="52"/>
    </location>
</feature>
<feature type="domain" description="Phosducin" evidence="3">
    <location>
        <begin position="76"/>
        <end position="300"/>
    </location>
</feature>
<dbReference type="GeneID" id="9471967"/>
<reference evidence="5" key="1">
    <citation type="journal article" date="2009" name="Nature">
        <title>Genome sequence and analysis of the Irish potato famine pathogen Phytophthora infestans.</title>
        <authorList>
            <consortium name="The Broad Institute Genome Sequencing Platform"/>
            <person name="Haas B.J."/>
            <person name="Kamoun S."/>
            <person name="Zody M.C."/>
            <person name="Jiang R.H."/>
            <person name="Handsaker R.E."/>
            <person name="Cano L.M."/>
            <person name="Grabherr M."/>
            <person name="Kodira C.D."/>
            <person name="Raffaele S."/>
            <person name="Torto-Alalibo T."/>
            <person name="Bozkurt T.O."/>
            <person name="Ah-Fong A.M."/>
            <person name="Alvarado L."/>
            <person name="Anderson V.L."/>
            <person name="Armstrong M.R."/>
            <person name="Avrova A."/>
            <person name="Baxter L."/>
            <person name="Beynon J."/>
            <person name="Boevink P.C."/>
            <person name="Bollmann S.R."/>
            <person name="Bos J.I."/>
            <person name="Bulone V."/>
            <person name="Cai G."/>
            <person name="Cakir C."/>
            <person name="Carrington J.C."/>
            <person name="Chawner M."/>
            <person name="Conti L."/>
            <person name="Costanzo S."/>
            <person name="Ewan R."/>
            <person name="Fahlgren N."/>
            <person name="Fischbach M.A."/>
            <person name="Fugelstad J."/>
            <person name="Gilroy E.M."/>
            <person name="Gnerre S."/>
            <person name="Green P.J."/>
            <person name="Grenville-Briggs L.J."/>
            <person name="Griffith J."/>
            <person name="Grunwald N.J."/>
            <person name="Horn K."/>
            <person name="Horner N.R."/>
            <person name="Hu C.H."/>
            <person name="Huitema E."/>
            <person name="Jeong D.H."/>
            <person name="Jones A.M."/>
            <person name="Jones J.D."/>
            <person name="Jones R.W."/>
            <person name="Karlsson E.K."/>
            <person name="Kunjeti S.G."/>
            <person name="Lamour K."/>
            <person name="Liu Z."/>
            <person name="Ma L."/>
            <person name="Maclean D."/>
            <person name="Chibucos M.C."/>
            <person name="McDonald H."/>
            <person name="McWalters J."/>
            <person name="Meijer H.J."/>
            <person name="Morgan W."/>
            <person name="Morris P.F."/>
            <person name="Munro C.A."/>
            <person name="O'Neill K."/>
            <person name="Ospina-Giraldo M."/>
            <person name="Pinzon A."/>
            <person name="Pritchard L."/>
            <person name="Ramsahoye B."/>
            <person name="Ren Q."/>
            <person name="Restrepo S."/>
            <person name="Roy S."/>
            <person name="Sadanandom A."/>
            <person name="Savidor A."/>
            <person name="Schornack S."/>
            <person name="Schwartz D.C."/>
            <person name="Schumann U.D."/>
            <person name="Schwessinger B."/>
            <person name="Seyer L."/>
            <person name="Sharpe T."/>
            <person name="Silvar C."/>
            <person name="Song J."/>
            <person name="Studholme D.J."/>
            <person name="Sykes S."/>
            <person name="Thines M."/>
            <person name="van de Vondervoort P.J."/>
            <person name="Phuntumart V."/>
            <person name="Wawra S."/>
            <person name="Weide R."/>
            <person name="Win J."/>
            <person name="Young C."/>
            <person name="Zhou S."/>
            <person name="Fry W."/>
            <person name="Meyers B.C."/>
            <person name="van West P."/>
            <person name="Ristaino J."/>
            <person name="Govers F."/>
            <person name="Birch P.R."/>
            <person name="Whisson S.C."/>
            <person name="Judelson H.S."/>
            <person name="Nusbaum C."/>
        </authorList>
    </citation>
    <scope>NUCLEOTIDE SEQUENCE [LARGE SCALE GENOMIC DNA]</scope>
    <source>
        <strain evidence="5">T30-4</strain>
    </source>
</reference>
<dbReference type="SUPFAM" id="SSF52833">
    <property type="entry name" value="Thioredoxin-like"/>
    <property type="match status" value="1"/>
</dbReference>
<dbReference type="InParanoid" id="D0N599"/>
<dbReference type="STRING" id="403677.D0N599"/>
<sequence>MESFFLQHSVLRDRDPDELGGRVDSDSEASDDEDEITDRVHSVADPTGPWTQKPVCGETWGKPTRGFLGGKARDFASANTGPKGVINDYKAHKRYEKQEVLAVYHTFLKRLRKDAERQAVLNRIAKGASVNFFPSTRGQTAHVDCECDGGSDCECDDSDLVDDAFLAQYAEMRVKQMQDAARNRKIYGELEYITPELFVALTLKTNRKESDGDLLVHLYHPENYACGLLNSQLELLARKLVHVKFTAMRAKEADASIEMADLPVVLVFRGHQQEVVVDVARRLDGEFTLVRVEAFVKEQCQLGAGDQLRAGFG</sequence>
<evidence type="ECO:0000256" key="1">
    <source>
        <dbReference type="ARBA" id="ARBA00009686"/>
    </source>
</evidence>
<comment type="similarity">
    <text evidence="1">Belongs to the phosducin family.</text>
</comment>
<dbReference type="PANTHER" id="PTHR46052">
    <property type="entry name" value="PHOSDUCIN-LIKE PROTEIN"/>
    <property type="match status" value="1"/>
</dbReference>
<dbReference type="InterPro" id="IPR036249">
    <property type="entry name" value="Thioredoxin-like_sf"/>
</dbReference>
<dbReference type="KEGG" id="pif:PITG_06618"/>